<dbReference type="Pfam" id="PF12295">
    <property type="entry name" value="Symplekin_C"/>
    <property type="match status" value="1"/>
</dbReference>
<evidence type="ECO:0000313" key="5">
    <source>
        <dbReference type="Proteomes" id="UP001642484"/>
    </source>
</evidence>
<protein>
    <recommendedName>
        <fullName evidence="3">Symplekin C-terminal domain-containing protein</fullName>
    </recommendedName>
</protein>
<dbReference type="PANTHER" id="PTHR15245">
    <property type="entry name" value="SYMPLEKIN-RELATED"/>
    <property type="match status" value="1"/>
</dbReference>
<dbReference type="InterPro" id="IPR022075">
    <property type="entry name" value="Symplekin_C"/>
</dbReference>
<dbReference type="Proteomes" id="UP001642484">
    <property type="component" value="Unassembled WGS sequence"/>
</dbReference>
<evidence type="ECO:0000256" key="1">
    <source>
        <dbReference type="SAM" id="MobiDB-lite"/>
    </source>
</evidence>
<feature type="compositionally biased region" description="Basic residues" evidence="1">
    <location>
        <begin position="538"/>
        <end position="562"/>
    </location>
</feature>
<keyword evidence="5" id="KW-1185">Reference proteome</keyword>
<feature type="compositionally biased region" description="Basic and acidic residues" evidence="1">
    <location>
        <begin position="242"/>
        <end position="254"/>
    </location>
</feature>
<feature type="domain" description="Symplekin C-terminal" evidence="3">
    <location>
        <begin position="1009"/>
        <end position="1155"/>
    </location>
</feature>
<proteinExistence type="predicted"/>
<feature type="region of interest" description="Disordered" evidence="1">
    <location>
        <begin position="102"/>
        <end position="262"/>
    </location>
</feature>
<feature type="signal peptide" evidence="2">
    <location>
        <begin position="1"/>
        <end position="31"/>
    </location>
</feature>
<accession>A0ABP0I6F1</accession>
<dbReference type="Pfam" id="PF05542">
    <property type="entry name" value="DUF760"/>
    <property type="match status" value="1"/>
</dbReference>
<feature type="compositionally biased region" description="Low complexity" evidence="1">
    <location>
        <begin position="114"/>
        <end position="131"/>
    </location>
</feature>
<dbReference type="PANTHER" id="PTHR15245:SF20">
    <property type="entry name" value="SYMPLEKIN"/>
    <property type="match status" value="1"/>
</dbReference>
<keyword evidence="2" id="KW-0732">Signal</keyword>
<organism evidence="4 5">
    <name type="scientific">Durusdinium trenchii</name>
    <dbReference type="NCBI Taxonomy" id="1381693"/>
    <lineage>
        <taxon>Eukaryota</taxon>
        <taxon>Sar</taxon>
        <taxon>Alveolata</taxon>
        <taxon>Dinophyceae</taxon>
        <taxon>Suessiales</taxon>
        <taxon>Symbiodiniaceae</taxon>
        <taxon>Durusdinium</taxon>
    </lineage>
</organism>
<dbReference type="InterPro" id="IPR021850">
    <property type="entry name" value="Symplekin/Pta1"/>
</dbReference>
<name>A0ABP0I6F1_9DINO</name>
<feature type="region of interest" description="Disordered" evidence="1">
    <location>
        <begin position="432"/>
        <end position="572"/>
    </location>
</feature>
<feature type="compositionally biased region" description="Polar residues" evidence="1">
    <location>
        <begin position="480"/>
        <end position="495"/>
    </location>
</feature>
<evidence type="ECO:0000256" key="2">
    <source>
        <dbReference type="SAM" id="SignalP"/>
    </source>
</evidence>
<feature type="chain" id="PRO_5046415284" description="Symplekin C-terminal domain-containing protein" evidence="2">
    <location>
        <begin position="32"/>
        <end position="1572"/>
    </location>
</feature>
<dbReference type="EMBL" id="CAXAMN010002180">
    <property type="protein sequence ID" value="CAK8998159.1"/>
    <property type="molecule type" value="Genomic_DNA"/>
</dbReference>
<comment type="caution">
    <text evidence="4">The sequence shown here is derived from an EMBL/GenBank/DDBJ whole genome shotgun (WGS) entry which is preliminary data.</text>
</comment>
<sequence>MEWGYRCKMVTFCFTLTLKSIELIFLESALSALVCDCMHDKHDFWLQSRFVHCRGNAETPISVRLCDFIAMGSDSDEVQEVPLTVGFHRPAFDLHRLLSGRDVSTPEHRPTPSAPASAGAAGDPAASDAAPFNPPTSRPGVLRHALPPRVGASDDSSNEKKAPKRKAKAKSGKSKKQKDEEPDNEFEPLGGHDSDDHDSDPDSQGSGGNDDGLDSSRPAPNPRKRPACNSAKKKPSTKPRKHGDFITSEDKDQPTHPTPFGFEIALQHNSGDVQSGNTMMNILEFPENQLGLEISPWNKAYAYEGLEKHRPEDVTNPIPELSIEDPTSISSLARDLFPEIGENMEFPDVGKFAGDLKAFSEHAEQSLDAAATAHSCGLVSSEAVAMTIGSINNALVAIQNHMDTHSYSFTPKEEEAYQAALAIEAAAAPLGGDLANGPGDDRHEHACNIPENPAGDESEPMVVQEVAAPNSQEQPHEQDQTVVSSDNDSAITPTQPDEDTPDSSPAQPKQHAELTAAPNASGRVASTSAHSAMAKAKPTPKAKTKAKAKAAPKHATAKHKSSSSKPTEAAEDYSNDTILKKKLHSVYSVAWKLTDGTGEEKRNKAMEARKKHSDCVSTLGCRIQDCRACRFAALHVEHPAGCQTYVLRAFDALKASLQAGDKGTATMDHLVELFYAKFATDVARWQESDQRVPLREILEGSASSRRLAAGDFTYVELFDMCLAEFDKRDVPRREFRTFLGELPAVPFSAFRALEAQCQLPGARKMALLTILALIEGKPACRWRGLNLLLKLAFSAGEDVVRFDTIRLIINKIYAAPSAPMRWQLPHLSDAEAHRLLPPEDANGTAWELVDPDFLPIDRLRGRCIEDLATLMLRSAASAKSSFRHAIGIPLRLEQLRADLFKGAICAPKDRVWLYGALCIKRPILLHGLVETFHQCDEEMKEHLINSIEEAVKYIPVTEQELLVLVQKASRQTEALILKVLNILMSSRGNEPLQPGFGEAVLKLYKESHDPRLLVPVFDLLDRNSLLDYLPAVLQLEQDKVADAFRLIVGSRAPPISVTELLMELHHVNSGENIVPIKASMQALNIIFSMREKFDAKVYGIVIQSLVEEPGPLPTLFMRTVIQVVKELPRLSDFIVMEILPRLVRQEVWGDENMWRCPQMRTGGEKGRPGRLAETSARIAIYAVLAMAYANLWAFVNAKHVVNSVVRRWAFTTGETKRRAVWSSPGRADEEENAGPAEIYTGVAQKAVYLMKENPTLFDMSVEEELEADIAGRLVCRKFQQLQVPLIPVLKEGGDVKFGNVDLKALTTDIYSKDALELVREHLFRIIGQQGNPSFAGGMGVVQIALFQAGQVYAMSAMFGYYLRRVDQRYQLEKLAGNFGAWGEEAPEVTSPFAQDQGAADSLKGYIESFGADEVQSMWSVTSVEAQMAMESQVTALFGDLRALKDKLVNALGMVSSPEEATQKLEQAIKKKEVESLRLTSDDLRRLVLEAVAYGSLLNDSEKQFDSIYELTPASNRIMGVLTGDEEGAKWGRRAVRPGRAGRGRKCLVQAFVQPLSLFVRPLFTSIDLTLES</sequence>
<dbReference type="InterPro" id="IPR008479">
    <property type="entry name" value="DUF760"/>
</dbReference>
<evidence type="ECO:0000259" key="3">
    <source>
        <dbReference type="Pfam" id="PF12295"/>
    </source>
</evidence>
<feature type="compositionally biased region" description="Basic residues" evidence="1">
    <location>
        <begin position="162"/>
        <end position="176"/>
    </location>
</feature>
<evidence type="ECO:0000313" key="4">
    <source>
        <dbReference type="EMBL" id="CAK8998159.1"/>
    </source>
</evidence>
<reference evidence="4 5" key="1">
    <citation type="submission" date="2024-02" db="EMBL/GenBank/DDBJ databases">
        <authorList>
            <person name="Chen Y."/>
            <person name="Shah S."/>
            <person name="Dougan E. K."/>
            <person name="Thang M."/>
            <person name="Chan C."/>
        </authorList>
    </citation>
    <scope>NUCLEOTIDE SEQUENCE [LARGE SCALE GENOMIC DNA]</scope>
</reference>
<feature type="compositionally biased region" description="Basic residues" evidence="1">
    <location>
        <begin position="222"/>
        <end position="241"/>
    </location>
</feature>
<gene>
    <name evidence="4" type="ORF">CCMP2556_LOCUS5141</name>
</gene>